<evidence type="ECO:0000256" key="1">
    <source>
        <dbReference type="ARBA" id="ARBA00004141"/>
    </source>
</evidence>
<organism evidence="7 8">
    <name type="scientific">Tetradesmus obliquus</name>
    <name type="common">Green alga</name>
    <name type="synonym">Acutodesmus obliquus</name>
    <dbReference type="NCBI Taxonomy" id="3088"/>
    <lineage>
        <taxon>Eukaryota</taxon>
        <taxon>Viridiplantae</taxon>
        <taxon>Chlorophyta</taxon>
        <taxon>core chlorophytes</taxon>
        <taxon>Chlorophyceae</taxon>
        <taxon>CS clade</taxon>
        <taxon>Sphaeropleales</taxon>
        <taxon>Scenedesmaceae</taxon>
        <taxon>Tetradesmus</taxon>
    </lineage>
</organism>
<keyword evidence="8" id="KW-1185">Reference proteome</keyword>
<dbReference type="EMBL" id="FNXT01001062">
    <property type="protein sequence ID" value="SZX71584.1"/>
    <property type="molecule type" value="Genomic_DNA"/>
</dbReference>
<dbReference type="PANTHER" id="PTHR11266">
    <property type="entry name" value="PEROXISOMAL MEMBRANE PROTEIN 2, PXMP2 MPV17"/>
    <property type="match status" value="1"/>
</dbReference>
<evidence type="ECO:0000256" key="5">
    <source>
        <dbReference type="ARBA" id="ARBA00023136"/>
    </source>
</evidence>
<comment type="similarity">
    <text evidence="2 6">Belongs to the peroxisomal membrane protein PXMP2/4 family.</text>
</comment>
<evidence type="ECO:0000256" key="6">
    <source>
        <dbReference type="RuleBase" id="RU363053"/>
    </source>
</evidence>
<dbReference type="Proteomes" id="UP000256970">
    <property type="component" value="Unassembled WGS sequence"/>
</dbReference>
<name>A0A383W3K1_TETOB</name>
<evidence type="ECO:0000313" key="8">
    <source>
        <dbReference type="Proteomes" id="UP000256970"/>
    </source>
</evidence>
<dbReference type="Pfam" id="PF04117">
    <property type="entry name" value="Mpv17_PMP22"/>
    <property type="match status" value="1"/>
</dbReference>
<sequence length="239" mass="26688">MHSLVYGSHWGRAGWGTQPLQRRQRLQCRRRAASGDALSNKGSYLDRVKGFQGPWKAGLTSGTMSAAGDLLAQFLTGQLAKSQGKQPAAYDPTRTLRMFGYGLLWYGPYQYYWYNLLDFFMPVKNTVNFLTKVTLNQLALAPVTLCAVFAWNLGLTGQWHAVPEKIQNDLVPSMINGWKFWVPAASLNFYAVPLQQQVLYMSCCGMLWTAYLSYISTVSVKQQQQQPALAAAGKGGKKK</sequence>
<evidence type="ECO:0000313" key="7">
    <source>
        <dbReference type="EMBL" id="SZX71584.1"/>
    </source>
</evidence>
<dbReference type="AlphaFoldDB" id="A0A383W3K1"/>
<accession>A0A383W3K1</accession>
<dbReference type="GO" id="GO:0016020">
    <property type="term" value="C:membrane"/>
    <property type="evidence" value="ECO:0007669"/>
    <property type="project" value="UniProtKB-SubCell"/>
</dbReference>
<keyword evidence="5" id="KW-0472">Membrane</keyword>
<reference evidence="7 8" key="1">
    <citation type="submission" date="2016-10" db="EMBL/GenBank/DDBJ databases">
        <authorList>
            <person name="Cai Z."/>
        </authorList>
    </citation>
    <scope>NUCLEOTIDE SEQUENCE [LARGE SCALE GENOMIC DNA]</scope>
</reference>
<dbReference type="GO" id="GO:0005737">
    <property type="term" value="C:cytoplasm"/>
    <property type="evidence" value="ECO:0007669"/>
    <property type="project" value="TreeGrafter"/>
</dbReference>
<dbReference type="PANTHER" id="PTHR11266:SF91">
    <property type="entry name" value="EXPRESSED PROTEIN"/>
    <property type="match status" value="1"/>
</dbReference>
<evidence type="ECO:0000256" key="4">
    <source>
        <dbReference type="ARBA" id="ARBA00022989"/>
    </source>
</evidence>
<keyword evidence="3" id="KW-0812">Transmembrane</keyword>
<proteinExistence type="inferred from homology"/>
<gene>
    <name evidence="7" type="ORF">BQ4739_LOCUS11718</name>
</gene>
<keyword evidence="4" id="KW-1133">Transmembrane helix</keyword>
<evidence type="ECO:0000256" key="3">
    <source>
        <dbReference type="ARBA" id="ARBA00022692"/>
    </source>
</evidence>
<evidence type="ECO:0000256" key="2">
    <source>
        <dbReference type="ARBA" id="ARBA00006824"/>
    </source>
</evidence>
<dbReference type="InterPro" id="IPR007248">
    <property type="entry name" value="Mpv17_PMP22"/>
</dbReference>
<comment type="subcellular location">
    <subcellularLocation>
        <location evidence="1">Membrane</location>
        <topology evidence="1">Multi-pass membrane protein</topology>
    </subcellularLocation>
</comment>
<dbReference type="STRING" id="3088.A0A383W3K1"/>
<protein>
    <submittedName>
        <fullName evidence="7">Uncharacterized protein</fullName>
    </submittedName>
</protein>